<dbReference type="InterPro" id="IPR036412">
    <property type="entry name" value="HAD-like_sf"/>
</dbReference>
<reference evidence="1 2" key="1">
    <citation type="journal article" date="2015" name="Int. J. Syst. Evol. Microbiol.">
        <title>Youhaiella tibetensis gen. nov., sp. nov., isolated from subsurface sediment.</title>
        <authorList>
            <person name="Wang Y.X."/>
            <person name="Huang F.Q."/>
            <person name="Nogi Y."/>
            <person name="Pang S.J."/>
            <person name="Wang P.K."/>
            <person name="Lv J."/>
        </authorList>
    </citation>
    <scope>NUCLEOTIDE SEQUENCE [LARGE SCALE GENOMIC DNA]</scope>
    <source>
        <strain evidence="2">fig4</strain>
    </source>
</reference>
<dbReference type="PANTHER" id="PTHR19288">
    <property type="entry name" value="4-NITROPHENYLPHOSPHATASE-RELATED"/>
    <property type="match status" value="1"/>
</dbReference>
<dbReference type="InterPro" id="IPR006439">
    <property type="entry name" value="HAD-SF_hydro_IA"/>
</dbReference>
<evidence type="ECO:0000313" key="1">
    <source>
        <dbReference type="EMBL" id="QEE20153.1"/>
    </source>
</evidence>
<dbReference type="SUPFAM" id="SSF56784">
    <property type="entry name" value="HAD-like"/>
    <property type="match status" value="1"/>
</dbReference>
<accession>A0A5B9DM07</accession>
<dbReference type="InterPro" id="IPR023214">
    <property type="entry name" value="HAD_sf"/>
</dbReference>
<dbReference type="PANTHER" id="PTHR19288:SF46">
    <property type="entry name" value="HALOACID DEHALOGENASE-LIKE HYDROLASE DOMAIN-CONTAINING PROTEIN 2"/>
    <property type="match status" value="1"/>
</dbReference>
<dbReference type="OrthoDB" id="148966at2"/>
<dbReference type="KEGG" id="yti:FNA67_08180"/>
<gene>
    <name evidence="1" type="ORF">FNA67_08180</name>
</gene>
<keyword evidence="2" id="KW-1185">Reference proteome</keyword>
<dbReference type="EMBL" id="CP041690">
    <property type="protein sequence ID" value="QEE20153.1"/>
    <property type="molecule type" value="Genomic_DNA"/>
</dbReference>
<organism evidence="1 2">
    <name type="scientific">Paradevosia tibetensis</name>
    <dbReference type="NCBI Taxonomy" id="1447062"/>
    <lineage>
        <taxon>Bacteria</taxon>
        <taxon>Pseudomonadati</taxon>
        <taxon>Pseudomonadota</taxon>
        <taxon>Alphaproteobacteria</taxon>
        <taxon>Hyphomicrobiales</taxon>
        <taxon>Devosiaceae</taxon>
        <taxon>Paradevosia</taxon>
    </lineage>
</organism>
<dbReference type="GO" id="GO:0016791">
    <property type="term" value="F:phosphatase activity"/>
    <property type="evidence" value="ECO:0007669"/>
    <property type="project" value="TreeGrafter"/>
</dbReference>
<sequence>MLTLSLSQFTFRRPEREHDVDSLNFDAAGYLIDLDGTLISGRQALPDALWLLEQVAGRFMLVSNDAEHTPEQLSRMLRPLGLAIRPERIVLAGMTAVDTIATDYPGASVMLLGSSSLRAYARHRGLWLDGPKTDVVLVMRDRKFSYAKLAAAADAVHRGARLVAACPDTSHPGPLGQPVPETGALAAAILSVAGPAPMRVIGKPEPILFEAACARLGIVPRDAVMVGDNPATDGQGASRLGMTFWQVRHGRLRGNLNLVHSALPEAVPA</sequence>
<dbReference type="GO" id="GO:0005737">
    <property type="term" value="C:cytoplasm"/>
    <property type="evidence" value="ECO:0007669"/>
    <property type="project" value="TreeGrafter"/>
</dbReference>
<dbReference type="Proteomes" id="UP000321062">
    <property type="component" value="Chromosome"/>
</dbReference>
<dbReference type="Gene3D" id="3.40.50.1000">
    <property type="entry name" value="HAD superfamily/HAD-like"/>
    <property type="match status" value="2"/>
</dbReference>
<dbReference type="Pfam" id="PF13242">
    <property type="entry name" value="Hydrolase_like"/>
    <property type="match status" value="1"/>
</dbReference>
<dbReference type="InterPro" id="IPR006357">
    <property type="entry name" value="HAD-SF_hydro_IIA"/>
</dbReference>
<dbReference type="AlphaFoldDB" id="A0A5B9DM07"/>
<dbReference type="Pfam" id="PF13344">
    <property type="entry name" value="Hydrolase_6"/>
    <property type="match status" value="1"/>
</dbReference>
<dbReference type="NCBIfam" id="TIGR01549">
    <property type="entry name" value="HAD-SF-IA-v1"/>
    <property type="match status" value="1"/>
</dbReference>
<name>A0A5B9DM07_9HYPH</name>
<proteinExistence type="predicted"/>
<protein>
    <submittedName>
        <fullName evidence="1">HAD-IA family hydrolase</fullName>
    </submittedName>
</protein>
<keyword evidence="1" id="KW-0378">Hydrolase</keyword>
<evidence type="ECO:0000313" key="2">
    <source>
        <dbReference type="Proteomes" id="UP000321062"/>
    </source>
</evidence>